<evidence type="ECO:0000313" key="1">
    <source>
        <dbReference type="EMBL" id="KAK7690336.1"/>
    </source>
</evidence>
<dbReference type="EMBL" id="JASBNA010000007">
    <property type="protein sequence ID" value="KAK7690336.1"/>
    <property type="molecule type" value="Genomic_DNA"/>
</dbReference>
<name>A0AAW0GAD6_9APHY</name>
<proteinExistence type="predicted"/>
<reference evidence="1 2" key="1">
    <citation type="submission" date="2022-09" db="EMBL/GenBank/DDBJ databases">
        <authorList>
            <person name="Palmer J.M."/>
        </authorList>
    </citation>
    <scope>NUCLEOTIDE SEQUENCE [LARGE SCALE GENOMIC DNA]</scope>
    <source>
        <strain evidence="1 2">DSM 7382</strain>
    </source>
</reference>
<dbReference type="AlphaFoldDB" id="A0AAW0GAD6"/>
<keyword evidence="2" id="KW-1185">Reference proteome</keyword>
<comment type="caution">
    <text evidence="1">The sequence shown here is derived from an EMBL/GenBank/DDBJ whole genome shotgun (WGS) entry which is preliminary data.</text>
</comment>
<gene>
    <name evidence="1" type="ORF">QCA50_006993</name>
</gene>
<organism evidence="1 2">
    <name type="scientific">Cerrena zonata</name>
    <dbReference type="NCBI Taxonomy" id="2478898"/>
    <lineage>
        <taxon>Eukaryota</taxon>
        <taxon>Fungi</taxon>
        <taxon>Dikarya</taxon>
        <taxon>Basidiomycota</taxon>
        <taxon>Agaricomycotina</taxon>
        <taxon>Agaricomycetes</taxon>
        <taxon>Polyporales</taxon>
        <taxon>Cerrenaceae</taxon>
        <taxon>Cerrena</taxon>
    </lineage>
</organism>
<protein>
    <submittedName>
        <fullName evidence="1">Uncharacterized protein</fullName>
    </submittedName>
</protein>
<dbReference type="Proteomes" id="UP001385951">
    <property type="component" value="Unassembled WGS sequence"/>
</dbReference>
<sequence>MIKVQHGQDNPQSLYILDATCEVVGNAEVLPNPTDSDSETRRSSSNFLRADWTAFIQQHITNKSVSPLLTHLKWAHFEEYDKGISRFWLKRIEFEGDLGFMKRTVAERYVLACVIGNGVSGCWMSTAEMAQESAGLASRIEGTSRKAPEINLFLPAHHHVESVHFTTAKHILLHPAIAVIQTLSREYYILRDNGMEIGCEEDGVRGVWMHLLRCTNKGLPLWTA</sequence>
<evidence type="ECO:0000313" key="2">
    <source>
        <dbReference type="Proteomes" id="UP001385951"/>
    </source>
</evidence>
<accession>A0AAW0GAD6</accession>